<gene>
    <name evidence="1" type="ORF">H920_17815</name>
</gene>
<sequence>MPACVILTNQAPLLRRREPPSPADSHPEFMQGMKNPEIMARDKDNLKSTEWQGYNSNAFDLPNIEFSVAQRIRFASLEMKQWLVSQVCDQTT</sequence>
<accession>A0A091CP71</accession>
<keyword evidence="2" id="KW-1185">Reference proteome</keyword>
<evidence type="ECO:0000313" key="1">
    <source>
        <dbReference type="EMBL" id="KFO20799.1"/>
    </source>
</evidence>
<dbReference type="Proteomes" id="UP000028990">
    <property type="component" value="Unassembled WGS sequence"/>
</dbReference>
<organism evidence="1 2">
    <name type="scientific">Fukomys damarensis</name>
    <name type="common">Damaraland mole rat</name>
    <name type="synonym">Cryptomys damarensis</name>
    <dbReference type="NCBI Taxonomy" id="885580"/>
    <lineage>
        <taxon>Eukaryota</taxon>
        <taxon>Metazoa</taxon>
        <taxon>Chordata</taxon>
        <taxon>Craniata</taxon>
        <taxon>Vertebrata</taxon>
        <taxon>Euteleostomi</taxon>
        <taxon>Mammalia</taxon>
        <taxon>Eutheria</taxon>
        <taxon>Euarchontoglires</taxon>
        <taxon>Glires</taxon>
        <taxon>Rodentia</taxon>
        <taxon>Hystricomorpha</taxon>
        <taxon>Bathyergidae</taxon>
        <taxon>Fukomys</taxon>
    </lineage>
</organism>
<dbReference type="AlphaFoldDB" id="A0A091CP71"/>
<evidence type="ECO:0000313" key="2">
    <source>
        <dbReference type="Proteomes" id="UP000028990"/>
    </source>
</evidence>
<protein>
    <submittedName>
        <fullName evidence="1">Uncharacterized protein</fullName>
    </submittedName>
</protein>
<dbReference type="EMBL" id="KN124549">
    <property type="protein sequence ID" value="KFO20799.1"/>
    <property type="molecule type" value="Genomic_DNA"/>
</dbReference>
<reference evidence="1 2" key="1">
    <citation type="submission" date="2013-11" db="EMBL/GenBank/DDBJ databases">
        <title>The Damaraland mole rat (Fukomys damarensis) genome and evolution of African mole rats.</title>
        <authorList>
            <person name="Gladyshev V.N."/>
            <person name="Fang X."/>
        </authorList>
    </citation>
    <scope>NUCLEOTIDE SEQUENCE [LARGE SCALE GENOMIC DNA]</scope>
    <source>
        <tissue evidence="1">Liver</tissue>
    </source>
</reference>
<name>A0A091CP71_FUKDA</name>
<proteinExistence type="predicted"/>